<gene>
    <name evidence="1" type="ORF">DSY97_08555</name>
</gene>
<accession>A0A432G3A3</accession>
<name>A0A432G3A3_9DELT</name>
<sequence>MIKNNSFPEMAIQQIWLEQDFDQVTLKTICGQQVKIEFAGWYNSASGPDFR</sequence>
<proteinExistence type="predicted"/>
<reference evidence="1 2" key="1">
    <citation type="submission" date="2018-06" db="EMBL/GenBank/DDBJ databases">
        <title>Combined omics and stable isotope probing to characterize newly discovered Mariana Back-Arc vent microbial communities.</title>
        <authorList>
            <person name="Trembath-Reichert E."/>
            <person name="Huber J.A."/>
        </authorList>
    </citation>
    <scope>NUCLEOTIDE SEQUENCE [LARGE SCALE GENOMIC DNA]</scope>
    <source>
        <strain evidence="1">MAG 63_1</strain>
    </source>
</reference>
<protein>
    <submittedName>
        <fullName evidence="1">DUF2851 domain-containing protein</fullName>
    </submittedName>
</protein>
<dbReference type="Proteomes" id="UP000286801">
    <property type="component" value="Unassembled WGS sequence"/>
</dbReference>
<evidence type="ECO:0000313" key="1">
    <source>
        <dbReference type="EMBL" id="RTZ78075.1"/>
    </source>
</evidence>
<dbReference type="Pfam" id="PF11013">
    <property type="entry name" value="DUF2851"/>
    <property type="match status" value="1"/>
</dbReference>
<feature type="non-terminal residue" evidence="1">
    <location>
        <position position="51"/>
    </location>
</feature>
<comment type="caution">
    <text evidence="1">The sequence shown here is derived from an EMBL/GenBank/DDBJ whole genome shotgun (WGS) entry which is preliminary data.</text>
</comment>
<dbReference type="EMBL" id="QNZL01000227">
    <property type="protein sequence ID" value="RTZ78075.1"/>
    <property type="molecule type" value="Genomic_DNA"/>
</dbReference>
<evidence type="ECO:0000313" key="2">
    <source>
        <dbReference type="Proteomes" id="UP000286801"/>
    </source>
</evidence>
<dbReference type="AlphaFoldDB" id="A0A432G3A3"/>
<organism evidence="1 2">
    <name type="scientific">SAR324 cluster bacterium</name>
    <dbReference type="NCBI Taxonomy" id="2024889"/>
    <lineage>
        <taxon>Bacteria</taxon>
        <taxon>Deltaproteobacteria</taxon>
        <taxon>SAR324 cluster</taxon>
    </lineage>
</organism>
<dbReference type="InterPro" id="IPR021272">
    <property type="entry name" value="DUF2851"/>
</dbReference>